<dbReference type="RefSeq" id="WP_134486128.1">
    <property type="nucleotide sequence ID" value="NZ_CP139089.1"/>
</dbReference>
<protein>
    <recommendedName>
        <fullName evidence="4">Lipoprotein</fullName>
    </recommendedName>
</protein>
<evidence type="ECO:0000313" key="2">
    <source>
        <dbReference type="EMBL" id="VFU07126.1"/>
    </source>
</evidence>
<accession>A0A4U8YTT0</accession>
<reference evidence="2 3" key="1">
    <citation type="submission" date="2019-03" db="EMBL/GenBank/DDBJ databases">
        <authorList>
            <person name="Kox A.R. M."/>
        </authorList>
    </citation>
    <scope>NUCLEOTIDE SEQUENCE [LARGE SCALE GENOMIC DNA]</scope>
    <source>
        <strain evidence="2">MTUNDRAET4 annotated genome</strain>
    </source>
</reference>
<organism evidence="2 3">
    <name type="scientific">Methylocella tundrae</name>
    <dbReference type="NCBI Taxonomy" id="227605"/>
    <lineage>
        <taxon>Bacteria</taxon>
        <taxon>Pseudomonadati</taxon>
        <taxon>Pseudomonadota</taxon>
        <taxon>Alphaproteobacteria</taxon>
        <taxon>Hyphomicrobiales</taxon>
        <taxon>Beijerinckiaceae</taxon>
        <taxon>Methylocella</taxon>
    </lineage>
</organism>
<gene>
    <name evidence="2" type="ORF">MTUNDRAET4_0233</name>
</gene>
<feature type="compositionally biased region" description="Polar residues" evidence="1">
    <location>
        <begin position="220"/>
        <end position="232"/>
    </location>
</feature>
<dbReference type="AlphaFoldDB" id="A0A4U8YTT0"/>
<feature type="region of interest" description="Disordered" evidence="1">
    <location>
        <begin position="184"/>
        <end position="242"/>
    </location>
</feature>
<evidence type="ECO:0000313" key="3">
    <source>
        <dbReference type="Proteomes" id="UP000294360"/>
    </source>
</evidence>
<sequence length="242" mass="24843">MAQSSSSRRRNPQPRVLAGVSCVILSACLAGCVETAPTAEAPQPLVKPVAAKQPTGATPRGVSVALTSLTGVPEPIEAQMRDAFTAQAKERDIALGASQEPAYLIRGYVTSYPAEKGTAIAVVYDVFDGMKKRAQRIEDSVVVKGDGADPWSGFDAAAMNELAAKSADDLAAFLVATPEAMAARSSPATDTSASLASDSSRSQLSASANSPPSGLDDGQTIVQRARSTQSASAGDFSAAVLR</sequence>
<feature type="compositionally biased region" description="Low complexity" evidence="1">
    <location>
        <begin position="185"/>
        <end position="211"/>
    </location>
</feature>
<dbReference type="OrthoDB" id="8452331at2"/>
<dbReference type="Proteomes" id="UP000294360">
    <property type="component" value="Chromosome"/>
</dbReference>
<proteinExistence type="predicted"/>
<evidence type="ECO:0000256" key="1">
    <source>
        <dbReference type="SAM" id="MobiDB-lite"/>
    </source>
</evidence>
<name>A0A4U8YTT0_METTU</name>
<dbReference type="KEGG" id="mtun:MTUNDRAET4_0233"/>
<dbReference type="EMBL" id="LR536450">
    <property type="protein sequence ID" value="VFU07126.1"/>
    <property type="molecule type" value="Genomic_DNA"/>
</dbReference>
<evidence type="ECO:0008006" key="4">
    <source>
        <dbReference type="Google" id="ProtNLM"/>
    </source>
</evidence>